<evidence type="ECO:0000256" key="4">
    <source>
        <dbReference type="ARBA" id="ARBA00023014"/>
    </source>
</evidence>
<evidence type="ECO:0000313" key="6">
    <source>
        <dbReference type="EMBL" id="MBB5252721.1"/>
    </source>
</evidence>
<evidence type="ECO:0000313" key="7">
    <source>
        <dbReference type="EMBL" id="QGR16859.1"/>
    </source>
</evidence>
<feature type="domain" description="4Fe-4S ferredoxin-type" evidence="5">
    <location>
        <begin position="354"/>
        <end position="383"/>
    </location>
</feature>
<dbReference type="GO" id="GO:0051539">
    <property type="term" value="F:4 iron, 4 sulfur cluster binding"/>
    <property type="evidence" value="ECO:0007669"/>
    <property type="project" value="UniProtKB-KW"/>
</dbReference>
<evidence type="ECO:0000313" key="8">
    <source>
        <dbReference type="Proteomes" id="UP000427373"/>
    </source>
</evidence>
<keyword evidence="8" id="KW-1185">Reference proteome</keyword>
<accession>A0A650CGG1</accession>
<feature type="domain" description="4Fe-4S ferredoxin-type" evidence="5">
    <location>
        <begin position="321"/>
        <end position="350"/>
    </location>
</feature>
<dbReference type="GO" id="GO:0046872">
    <property type="term" value="F:metal ion binding"/>
    <property type="evidence" value="ECO:0007669"/>
    <property type="project" value="UniProtKB-KW"/>
</dbReference>
<dbReference type="RefSeq" id="WP_156014412.1">
    <property type="nucleotide sequence ID" value="NZ_CP045484.1"/>
</dbReference>
<protein>
    <submittedName>
        <fullName evidence="7">4Fe-4S dicluster domain-containing protein</fullName>
    </submittedName>
    <submittedName>
        <fullName evidence="6">Pyruvate/2-oxoacid:ferredoxin oxidoreductase delta subunit</fullName>
    </submittedName>
</protein>
<dbReference type="EMBL" id="JACHFY010000001">
    <property type="protein sequence ID" value="MBB5252721.1"/>
    <property type="molecule type" value="Genomic_DNA"/>
</dbReference>
<keyword evidence="2" id="KW-0479">Metal-binding</keyword>
<keyword evidence="3" id="KW-0408">Iron</keyword>
<dbReference type="GeneID" id="42800869"/>
<dbReference type="Gene3D" id="3.30.70.20">
    <property type="match status" value="2"/>
</dbReference>
<keyword evidence="4" id="KW-0411">Iron-sulfur</keyword>
<organism evidence="7 8">
    <name type="scientific">Sulfurisphaera ohwakuensis</name>
    <dbReference type="NCBI Taxonomy" id="69656"/>
    <lineage>
        <taxon>Archaea</taxon>
        <taxon>Thermoproteota</taxon>
        <taxon>Thermoprotei</taxon>
        <taxon>Sulfolobales</taxon>
        <taxon>Sulfolobaceae</taxon>
        <taxon>Sulfurisphaera</taxon>
    </lineage>
</organism>
<dbReference type="GO" id="GO:0016491">
    <property type="term" value="F:oxidoreductase activity"/>
    <property type="evidence" value="ECO:0007669"/>
    <property type="project" value="UniProtKB-ARBA"/>
</dbReference>
<dbReference type="PROSITE" id="PS00198">
    <property type="entry name" value="4FE4S_FER_1"/>
    <property type="match status" value="2"/>
</dbReference>
<reference evidence="6 9" key="2">
    <citation type="submission" date="2020-08" db="EMBL/GenBank/DDBJ databases">
        <title>Genomic Encyclopedia of Type Strains, Phase IV (KMG-IV): sequencing the most valuable type-strain genomes for metagenomic binning, comparative biology and taxonomic classification.</title>
        <authorList>
            <person name="Goeker M."/>
        </authorList>
    </citation>
    <scope>NUCLEOTIDE SEQUENCE [LARGE SCALE GENOMIC DNA]</scope>
    <source>
        <strain evidence="6 9">DSM 12421</strain>
    </source>
</reference>
<evidence type="ECO:0000259" key="5">
    <source>
        <dbReference type="PROSITE" id="PS51379"/>
    </source>
</evidence>
<evidence type="ECO:0000256" key="2">
    <source>
        <dbReference type="ARBA" id="ARBA00022723"/>
    </source>
</evidence>
<dbReference type="AlphaFoldDB" id="A0A650CGG1"/>
<reference evidence="7 8" key="1">
    <citation type="submission" date="2019-10" db="EMBL/GenBank/DDBJ databases">
        <title>Genome Sequences from Six Type Strain Members of the Archaeal Family Sulfolobaceae: Acidianus ambivalens, Acidianus infernus, Metallosphaera prunae, Stygiolobus azoricus, Sulfolobus metallicus, and Sulfurisphaera ohwakuensis.</title>
        <authorList>
            <person name="Counts J.A."/>
            <person name="Kelly R.M."/>
        </authorList>
    </citation>
    <scope>NUCLEOTIDE SEQUENCE [LARGE SCALE GENOMIC DNA]</scope>
    <source>
        <strain evidence="7 8">TA-1</strain>
    </source>
</reference>
<dbReference type="Proteomes" id="UP000582213">
    <property type="component" value="Unassembled WGS sequence"/>
</dbReference>
<dbReference type="Proteomes" id="UP000427373">
    <property type="component" value="Chromosome"/>
</dbReference>
<feature type="domain" description="4Fe-4S ferredoxin-type" evidence="5">
    <location>
        <begin position="167"/>
        <end position="196"/>
    </location>
</feature>
<dbReference type="InterPro" id="IPR017900">
    <property type="entry name" value="4Fe4S_Fe_S_CS"/>
</dbReference>
<evidence type="ECO:0000256" key="1">
    <source>
        <dbReference type="ARBA" id="ARBA00022485"/>
    </source>
</evidence>
<name>A0A650CGG1_SULOH</name>
<dbReference type="PANTHER" id="PTHR43687:SF1">
    <property type="entry name" value="FERREDOXIN III"/>
    <property type="match status" value="1"/>
</dbReference>
<dbReference type="EMBL" id="CP045484">
    <property type="protein sequence ID" value="QGR16859.1"/>
    <property type="molecule type" value="Genomic_DNA"/>
</dbReference>
<gene>
    <name evidence="7" type="ORF">D1869_06450</name>
    <name evidence="6" type="ORF">HNQ62_000439</name>
</gene>
<dbReference type="PANTHER" id="PTHR43687">
    <property type="entry name" value="ADENYLYLSULFATE REDUCTASE, BETA SUBUNIT"/>
    <property type="match status" value="1"/>
</dbReference>
<evidence type="ECO:0000256" key="3">
    <source>
        <dbReference type="ARBA" id="ARBA00023004"/>
    </source>
</evidence>
<dbReference type="PROSITE" id="PS51379">
    <property type="entry name" value="4FE4S_FER_2"/>
    <property type="match status" value="4"/>
</dbReference>
<dbReference type="SUPFAM" id="SSF54862">
    <property type="entry name" value="4Fe-4S ferredoxins"/>
    <property type="match status" value="2"/>
</dbReference>
<dbReference type="Pfam" id="PF13237">
    <property type="entry name" value="Fer4_10"/>
    <property type="match status" value="1"/>
</dbReference>
<dbReference type="InterPro" id="IPR050572">
    <property type="entry name" value="Fe-S_Ferredoxin"/>
</dbReference>
<sequence length="489" mass="54181">MTDLFLNPLIKLKVGIFYHSCDHNKNPSGFNSCDPQEIAAKLKDLGARAVVIVGVYDEIHLKLYKEAALRAGINPLLVRVIDHSWGEMAVKENVTILENAWTADLALIEEKPLQVSRREVITGNLQKVKDRIDKPVYISEMCKGLHRACTVCQDSCSYKAITIDKKTGVIINYDKCTSCGLCASSCPMSAIEFPSVSQHSIFELAKVKGDKVISCYKDSGNSIKLPCIGMLSPEDIVLLRSNGKLTLKCPGCELSKNLLFLKSVVDDLNNEIGGISLITPEGVITMKEAKEVQLTFEFLTNRSEARKVILNSLGNISDIAYDVIIDQNKCTICESCIKWCPSSALTLERTIDSEKIVFDSKKCIGCNICVNVCPEGDGGCNGKIMAIVNSDSLPTSSSNSTKAIYIKRSKGVPSAKVVMEDYLVRCRVCGEPVGSRKSLNHVKKIMKERGLECEDEWLERCPRHRAEYSFQRRFASAKFKPKRFDLNVG</sequence>
<dbReference type="KEGG" id="soh:D1869_06450"/>
<keyword evidence="1" id="KW-0004">4Fe-4S</keyword>
<proteinExistence type="predicted"/>
<feature type="domain" description="4Fe-4S ferredoxin-type" evidence="5">
    <location>
        <begin position="133"/>
        <end position="166"/>
    </location>
</feature>
<keyword evidence="6" id="KW-0670">Pyruvate</keyword>
<evidence type="ECO:0000313" key="9">
    <source>
        <dbReference type="Proteomes" id="UP000582213"/>
    </source>
</evidence>
<dbReference type="InterPro" id="IPR017896">
    <property type="entry name" value="4Fe4S_Fe-S-bd"/>
</dbReference>
<dbReference type="Pfam" id="PF00037">
    <property type="entry name" value="Fer4"/>
    <property type="match status" value="1"/>
</dbReference>
<dbReference type="OrthoDB" id="15347at2157"/>